<dbReference type="Pfam" id="PF06750">
    <property type="entry name" value="A24_N_bact"/>
    <property type="match status" value="1"/>
</dbReference>
<evidence type="ECO:0000259" key="11">
    <source>
        <dbReference type="Pfam" id="PF01478"/>
    </source>
</evidence>
<feature type="transmembrane region" description="Helical" evidence="10">
    <location>
        <begin position="6"/>
        <end position="25"/>
    </location>
</feature>
<dbReference type="InterPro" id="IPR010627">
    <property type="entry name" value="Prepilin_pept_A24_N"/>
</dbReference>
<dbReference type="Proteomes" id="UP000176299">
    <property type="component" value="Unassembled WGS sequence"/>
</dbReference>
<comment type="subcellular location">
    <subcellularLocation>
        <location evidence="1">Cell inner membrane</location>
        <topology evidence="1">Multi-pass membrane protein</topology>
    </subcellularLocation>
    <subcellularLocation>
        <location evidence="9">Cell membrane</location>
        <topology evidence="9">Multi-pass membrane protein</topology>
    </subcellularLocation>
</comment>
<dbReference type="PANTHER" id="PTHR30487:SF0">
    <property type="entry name" value="PREPILIN LEADER PEPTIDASE_N-METHYLTRANSFERASE-RELATED"/>
    <property type="match status" value="1"/>
</dbReference>
<feature type="transmembrane region" description="Helical" evidence="10">
    <location>
        <begin position="160"/>
        <end position="184"/>
    </location>
</feature>
<comment type="caution">
    <text evidence="13">The sequence shown here is derived from an EMBL/GenBank/DDBJ whole genome shotgun (WGS) entry which is preliminary data.</text>
</comment>
<evidence type="ECO:0000256" key="8">
    <source>
        <dbReference type="RuleBase" id="RU003793"/>
    </source>
</evidence>
<dbReference type="PANTHER" id="PTHR30487">
    <property type="entry name" value="TYPE 4 PREPILIN-LIKE PROTEINS LEADER PEPTIDE-PROCESSING ENZYME"/>
    <property type="match status" value="1"/>
</dbReference>
<organism evidence="13 14">
    <name type="scientific">Candidatus Woykebacteria bacterium GWA1_44_8</name>
    <dbReference type="NCBI Taxonomy" id="1802591"/>
    <lineage>
        <taxon>Bacteria</taxon>
        <taxon>Candidatus Woykeibacteriota</taxon>
    </lineage>
</organism>
<dbReference type="Gene3D" id="1.20.120.1220">
    <property type="match status" value="1"/>
</dbReference>
<evidence type="ECO:0000256" key="2">
    <source>
        <dbReference type="ARBA" id="ARBA00005801"/>
    </source>
</evidence>
<proteinExistence type="inferred from homology"/>
<keyword evidence="4" id="KW-0997">Cell inner membrane</keyword>
<evidence type="ECO:0000256" key="10">
    <source>
        <dbReference type="SAM" id="Phobius"/>
    </source>
</evidence>
<dbReference type="GO" id="GO:0006465">
    <property type="term" value="P:signal peptide processing"/>
    <property type="evidence" value="ECO:0007669"/>
    <property type="project" value="TreeGrafter"/>
</dbReference>
<dbReference type="InterPro" id="IPR014032">
    <property type="entry name" value="Peptidase_A24A_bac"/>
</dbReference>
<feature type="domain" description="Prepilin peptidase A24 N-terminal" evidence="12">
    <location>
        <begin position="11"/>
        <end position="93"/>
    </location>
</feature>
<feature type="transmembrane region" description="Helical" evidence="10">
    <location>
        <begin position="76"/>
        <end position="97"/>
    </location>
</feature>
<evidence type="ECO:0000313" key="14">
    <source>
        <dbReference type="Proteomes" id="UP000176299"/>
    </source>
</evidence>
<comment type="function">
    <text evidence="9">Plays an essential role in type IV pili and type II pseudopili formation by proteolytically removing the leader sequence from substrate proteins and subsequently monomethylating the alpha-amino group of the newly exposed N-terminal phenylalanine.</text>
</comment>
<keyword evidence="9" id="KW-0511">Multifunctional enzyme</keyword>
<evidence type="ECO:0000256" key="1">
    <source>
        <dbReference type="ARBA" id="ARBA00004429"/>
    </source>
</evidence>
<dbReference type="EC" id="2.1.1.-" evidence="9"/>
<protein>
    <recommendedName>
        <fullName evidence="9">Prepilin leader peptidase/N-methyltransferase</fullName>
        <ecNumber evidence="9">2.1.1.-</ecNumber>
        <ecNumber evidence="9">3.4.23.43</ecNumber>
    </recommendedName>
</protein>
<sequence>MIQILTILFFIIGTAVGSFLNVVAYRSVHGGSVFFGSSICPKCKHKLGPSDLVPIVSFLLLNGRCRYCHKKISLQYPLVELATGLLFAFTFLHGYYLTNSINSINLIHLIYLLFIVSTLTVLFTTDLRSGLLPNSIVLPAIAAVAVFKIILLAFSDSDSVYGLSADLVASFLVASAFFAIVYLSRERALGGGDIKFVFLIALAVGWPALLVALWLAFLTGGLVAAMLILLGKKRFGQTVPLGPFLAFGGLIALLLGQQIIDLYLKGLYR</sequence>
<evidence type="ECO:0000256" key="5">
    <source>
        <dbReference type="ARBA" id="ARBA00022692"/>
    </source>
</evidence>
<evidence type="ECO:0000259" key="12">
    <source>
        <dbReference type="Pfam" id="PF06750"/>
    </source>
</evidence>
<dbReference type="AlphaFoldDB" id="A0A1G1W3H4"/>
<dbReference type="Pfam" id="PF01478">
    <property type="entry name" value="Peptidase_A24"/>
    <property type="match status" value="1"/>
</dbReference>
<dbReference type="InterPro" id="IPR050882">
    <property type="entry name" value="Prepilin_peptidase/N-MTase"/>
</dbReference>
<keyword evidence="9" id="KW-0808">Transferase</keyword>
<name>A0A1G1W3H4_9BACT</name>
<dbReference type="EMBL" id="MHCN01000007">
    <property type="protein sequence ID" value="OGY22238.1"/>
    <property type="molecule type" value="Genomic_DNA"/>
</dbReference>
<feature type="transmembrane region" description="Helical" evidence="10">
    <location>
        <begin position="241"/>
        <end position="264"/>
    </location>
</feature>
<keyword evidence="3" id="KW-1003">Cell membrane</keyword>
<dbReference type="STRING" id="1802591.A2113_03095"/>
<feature type="transmembrane region" description="Helical" evidence="10">
    <location>
        <begin position="136"/>
        <end position="154"/>
    </location>
</feature>
<gene>
    <name evidence="13" type="ORF">A2113_03095</name>
</gene>
<feature type="domain" description="Prepilin type IV endopeptidase peptidase" evidence="11">
    <location>
        <begin position="113"/>
        <end position="224"/>
    </location>
</feature>
<evidence type="ECO:0000313" key="13">
    <source>
        <dbReference type="EMBL" id="OGY22238.1"/>
    </source>
</evidence>
<dbReference type="GO" id="GO:0005886">
    <property type="term" value="C:plasma membrane"/>
    <property type="evidence" value="ECO:0007669"/>
    <property type="project" value="UniProtKB-SubCell"/>
</dbReference>
<feature type="transmembrane region" description="Helical" evidence="10">
    <location>
        <begin position="103"/>
        <end position="124"/>
    </location>
</feature>
<dbReference type="PRINTS" id="PR00864">
    <property type="entry name" value="PREPILNPTASE"/>
</dbReference>
<comment type="catalytic activity">
    <reaction evidence="9">
        <text>Typically cleaves a -Gly-|-Phe- bond to release an N-terminal, basic peptide of 5-8 residues from type IV prepilin, and then N-methylates the new N-terminal amino group, the methyl donor being S-adenosyl-L-methionine.</text>
        <dbReference type="EC" id="3.4.23.43"/>
    </reaction>
</comment>
<feature type="transmembrane region" description="Helical" evidence="10">
    <location>
        <begin position="196"/>
        <end position="229"/>
    </location>
</feature>
<keyword evidence="5 9" id="KW-0812">Transmembrane</keyword>
<comment type="similarity">
    <text evidence="2 8">Belongs to the peptidase A24 family.</text>
</comment>
<evidence type="ECO:0000256" key="9">
    <source>
        <dbReference type="RuleBase" id="RU003794"/>
    </source>
</evidence>
<dbReference type="GO" id="GO:0032259">
    <property type="term" value="P:methylation"/>
    <property type="evidence" value="ECO:0007669"/>
    <property type="project" value="UniProtKB-KW"/>
</dbReference>
<keyword evidence="9" id="KW-0489">Methyltransferase</keyword>
<keyword evidence="6 10" id="KW-1133">Transmembrane helix</keyword>
<accession>A0A1G1W3H4</accession>
<evidence type="ECO:0000256" key="4">
    <source>
        <dbReference type="ARBA" id="ARBA00022519"/>
    </source>
</evidence>
<reference evidence="13 14" key="1">
    <citation type="journal article" date="2016" name="Nat. Commun.">
        <title>Thousands of microbial genomes shed light on interconnected biogeochemical processes in an aquifer system.</title>
        <authorList>
            <person name="Anantharaman K."/>
            <person name="Brown C.T."/>
            <person name="Hug L.A."/>
            <person name="Sharon I."/>
            <person name="Castelle C.J."/>
            <person name="Probst A.J."/>
            <person name="Thomas B.C."/>
            <person name="Singh A."/>
            <person name="Wilkins M.J."/>
            <person name="Karaoz U."/>
            <person name="Brodie E.L."/>
            <person name="Williams K.H."/>
            <person name="Hubbard S.S."/>
            <person name="Banfield J.F."/>
        </authorList>
    </citation>
    <scope>NUCLEOTIDE SEQUENCE [LARGE SCALE GENOMIC DNA]</scope>
</reference>
<dbReference type="InterPro" id="IPR000045">
    <property type="entry name" value="Prepilin_IV_endopep_pep"/>
</dbReference>
<evidence type="ECO:0000256" key="7">
    <source>
        <dbReference type="ARBA" id="ARBA00023136"/>
    </source>
</evidence>
<dbReference type="GO" id="GO:0004190">
    <property type="term" value="F:aspartic-type endopeptidase activity"/>
    <property type="evidence" value="ECO:0007669"/>
    <property type="project" value="UniProtKB-EC"/>
</dbReference>
<keyword evidence="9" id="KW-0645">Protease</keyword>
<evidence type="ECO:0000256" key="3">
    <source>
        <dbReference type="ARBA" id="ARBA00022475"/>
    </source>
</evidence>
<evidence type="ECO:0000256" key="6">
    <source>
        <dbReference type="ARBA" id="ARBA00022989"/>
    </source>
</evidence>
<dbReference type="EC" id="3.4.23.43" evidence="9"/>
<keyword evidence="9" id="KW-0378">Hydrolase</keyword>
<dbReference type="GO" id="GO:0008168">
    <property type="term" value="F:methyltransferase activity"/>
    <property type="evidence" value="ECO:0007669"/>
    <property type="project" value="UniProtKB-KW"/>
</dbReference>
<keyword evidence="7 10" id="KW-0472">Membrane</keyword>